<organism evidence="1 2">
    <name type="scientific">Listeria immobilis</name>
    <dbReference type="NCBI Taxonomy" id="2713502"/>
    <lineage>
        <taxon>Bacteria</taxon>
        <taxon>Bacillati</taxon>
        <taxon>Bacillota</taxon>
        <taxon>Bacilli</taxon>
        <taxon>Bacillales</taxon>
        <taxon>Listeriaceae</taxon>
        <taxon>Listeria</taxon>
    </lineage>
</organism>
<evidence type="ECO:0000313" key="2">
    <source>
        <dbReference type="Proteomes" id="UP000587800"/>
    </source>
</evidence>
<reference evidence="1 2" key="1">
    <citation type="submission" date="2020-03" db="EMBL/GenBank/DDBJ databases">
        <title>Soil Listeria distribution.</title>
        <authorList>
            <person name="Liao J."/>
            <person name="Wiedmann M."/>
        </authorList>
    </citation>
    <scope>NUCLEOTIDE SEQUENCE [LARGE SCALE GENOMIC DNA]</scope>
    <source>
        <strain evidence="1 2">FSL L7-1515</strain>
    </source>
</reference>
<protein>
    <recommendedName>
        <fullName evidence="3">Phage protein</fullName>
    </recommendedName>
</protein>
<evidence type="ECO:0000313" key="1">
    <source>
        <dbReference type="EMBL" id="MBC1509012.1"/>
    </source>
</evidence>
<dbReference type="Proteomes" id="UP000587800">
    <property type="component" value="Unassembled WGS sequence"/>
</dbReference>
<comment type="caution">
    <text evidence="1">The sequence shown here is derived from an EMBL/GenBank/DDBJ whole genome shotgun (WGS) entry which is preliminary data.</text>
</comment>
<proteinExistence type="predicted"/>
<evidence type="ECO:0008006" key="3">
    <source>
        <dbReference type="Google" id="ProtNLM"/>
    </source>
</evidence>
<accession>A0ABR6STR5</accession>
<name>A0ABR6STR5_9LIST</name>
<gene>
    <name evidence="1" type="ORF">HCJ59_03665</name>
</gene>
<keyword evidence="2" id="KW-1185">Reference proteome</keyword>
<dbReference type="EMBL" id="JAASUB010000004">
    <property type="protein sequence ID" value="MBC1509012.1"/>
    <property type="molecule type" value="Genomic_DNA"/>
</dbReference>
<sequence length="170" mass="19960">MTKYYSIAKGTGAYEYLDKLFNKDIDAFLDEVSELIGFEANKNIGINRSVLIIQKNILEKFKPEWLSKFKRYQGEWLTPKVVMKELISSYAKLREKYNMDMEFRTFCWNYAAAGKVEVIYDFDNSGFAYFKSNRDVQNSAFVEASEVKYLEREAELLAREIARKKEVEGE</sequence>
<dbReference type="RefSeq" id="WP_185395514.1">
    <property type="nucleotide sequence ID" value="NZ_JAASTU010000015.1"/>
</dbReference>